<evidence type="ECO:0000313" key="1">
    <source>
        <dbReference type="EMBL" id="JAD62418.1"/>
    </source>
</evidence>
<name>A0A0A9BJS3_ARUDO</name>
<proteinExistence type="predicted"/>
<reference evidence="1" key="1">
    <citation type="submission" date="2014-09" db="EMBL/GenBank/DDBJ databases">
        <authorList>
            <person name="Magalhaes I.L.F."/>
            <person name="Oliveira U."/>
            <person name="Santos F.R."/>
            <person name="Vidigal T.H.D.A."/>
            <person name="Brescovit A.D."/>
            <person name="Santos A.J."/>
        </authorList>
    </citation>
    <scope>NUCLEOTIDE SEQUENCE</scope>
    <source>
        <tissue evidence="1">Shoot tissue taken approximately 20 cm above the soil surface</tissue>
    </source>
</reference>
<dbReference type="EMBL" id="GBRH01235477">
    <property type="protein sequence ID" value="JAD62418.1"/>
    <property type="molecule type" value="Transcribed_RNA"/>
</dbReference>
<protein>
    <submittedName>
        <fullName evidence="1">CIPKS</fullName>
    </submittedName>
</protein>
<reference evidence="1" key="2">
    <citation type="journal article" date="2015" name="Data Brief">
        <title>Shoot transcriptome of the giant reed, Arundo donax.</title>
        <authorList>
            <person name="Barrero R.A."/>
            <person name="Guerrero F.D."/>
            <person name="Moolhuijzen P."/>
            <person name="Goolsby J.A."/>
            <person name="Tidwell J."/>
            <person name="Bellgard S.E."/>
            <person name="Bellgard M.I."/>
        </authorList>
    </citation>
    <scope>NUCLEOTIDE SEQUENCE</scope>
    <source>
        <tissue evidence="1">Shoot tissue taken approximately 20 cm above the soil surface</tissue>
    </source>
</reference>
<dbReference type="AlphaFoldDB" id="A0A0A9BJS3"/>
<sequence length="67" mass="7903">MTLGNHLRILCGHGKVITSSYIYSGMQTRSRRHCHHCHHFHHNSHITSCKCFSHHCHVDPNQNKYNR</sequence>
<accession>A0A0A9BJS3</accession>
<organism evidence="1">
    <name type="scientific">Arundo donax</name>
    <name type="common">Giant reed</name>
    <name type="synonym">Donax arundinaceus</name>
    <dbReference type="NCBI Taxonomy" id="35708"/>
    <lineage>
        <taxon>Eukaryota</taxon>
        <taxon>Viridiplantae</taxon>
        <taxon>Streptophyta</taxon>
        <taxon>Embryophyta</taxon>
        <taxon>Tracheophyta</taxon>
        <taxon>Spermatophyta</taxon>
        <taxon>Magnoliopsida</taxon>
        <taxon>Liliopsida</taxon>
        <taxon>Poales</taxon>
        <taxon>Poaceae</taxon>
        <taxon>PACMAD clade</taxon>
        <taxon>Arundinoideae</taxon>
        <taxon>Arundineae</taxon>
        <taxon>Arundo</taxon>
    </lineage>
</organism>